<gene>
    <name evidence="2" type="ORF">PR048_012086</name>
</gene>
<comment type="caution">
    <text evidence="2">The sequence shown here is derived from an EMBL/GenBank/DDBJ whole genome shotgun (WGS) entry which is preliminary data.</text>
</comment>
<dbReference type="EMBL" id="JARBHB010000004">
    <property type="protein sequence ID" value="KAJ8885880.1"/>
    <property type="molecule type" value="Genomic_DNA"/>
</dbReference>
<evidence type="ECO:0000313" key="2">
    <source>
        <dbReference type="EMBL" id="KAJ8885880.1"/>
    </source>
</evidence>
<feature type="region of interest" description="Disordered" evidence="1">
    <location>
        <begin position="445"/>
        <end position="482"/>
    </location>
</feature>
<feature type="compositionally biased region" description="Basic and acidic residues" evidence="1">
    <location>
        <begin position="24"/>
        <end position="46"/>
    </location>
</feature>
<organism evidence="2 3">
    <name type="scientific">Dryococelus australis</name>
    <dbReference type="NCBI Taxonomy" id="614101"/>
    <lineage>
        <taxon>Eukaryota</taxon>
        <taxon>Metazoa</taxon>
        <taxon>Ecdysozoa</taxon>
        <taxon>Arthropoda</taxon>
        <taxon>Hexapoda</taxon>
        <taxon>Insecta</taxon>
        <taxon>Pterygota</taxon>
        <taxon>Neoptera</taxon>
        <taxon>Polyneoptera</taxon>
        <taxon>Phasmatodea</taxon>
        <taxon>Verophasmatodea</taxon>
        <taxon>Anareolatae</taxon>
        <taxon>Phasmatidae</taxon>
        <taxon>Eurycanthinae</taxon>
        <taxon>Dryococelus</taxon>
    </lineage>
</organism>
<feature type="compositionally biased region" description="Basic residues" evidence="1">
    <location>
        <begin position="197"/>
        <end position="207"/>
    </location>
</feature>
<feature type="compositionally biased region" description="Acidic residues" evidence="1">
    <location>
        <begin position="48"/>
        <end position="67"/>
    </location>
</feature>
<accession>A0ABQ9HNX6</accession>
<evidence type="ECO:0000256" key="1">
    <source>
        <dbReference type="SAM" id="MobiDB-lite"/>
    </source>
</evidence>
<keyword evidence="3" id="KW-1185">Reference proteome</keyword>
<name>A0ABQ9HNX6_9NEOP</name>
<protein>
    <submittedName>
        <fullName evidence="2">Uncharacterized protein</fullName>
    </submittedName>
</protein>
<reference evidence="2 3" key="1">
    <citation type="submission" date="2023-02" db="EMBL/GenBank/DDBJ databases">
        <title>LHISI_Scaffold_Assembly.</title>
        <authorList>
            <person name="Stuart O.P."/>
            <person name="Cleave R."/>
            <person name="Magrath M.J.L."/>
            <person name="Mikheyev A.S."/>
        </authorList>
    </citation>
    <scope>NUCLEOTIDE SEQUENCE [LARGE SCALE GENOMIC DNA]</scope>
    <source>
        <strain evidence="2">Daus_M_001</strain>
        <tissue evidence="2">Leg muscle</tissue>
    </source>
</reference>
<dbReference type="Proteomes" id="UP001159363">
    <property type="component" value="Chromosome X"/>
</dbReference>
<proteinExistence type="predicted"/>
<evidence type="ECO:0000313" key="3">
    <source>
        <dbReference type="Proteomes" id="UP001159363"/>
    </source>
</evidence>
<sequence length="482" mass="53965">MECTHARRSHEVDELQNKRVSSLKTDDDHVTPTKKSKLDIDDKTGSEGDYEDSVDENDYGDCGDDSDYDDHDNLKTMMMLSTFPHISPTSFLRQVIPRSPGSISKVKVKVIDFQDGRRVTSLHGGWQAPILNQAVLECKVGGNSRSPRKPVDKRHCPARIPHAKIREWPDRGINSCIPKVERESIVSQGEPLTPTRKGIHARRHASRQRGIGQPWPAIGAMATSLARTITKKRLGKTVIDNRTNYNNDITRERERTISNALNIEILRADYGEETSSIGWHESHTRKSGIEPGSPWWVPSSLTTTPSQPRGCYQHVFMGGATVTERSAYSPPTKRPSWFNTRPGNSGFSHVGIVPDDANGQRFFSGISRLPHPFIPRFQATRRSICECHIALCYHRSCRRSLAGYTLVRLKLPCRVNIKSPISHVSPAASSFAFMLAWARKVRRHSWGGQDAEEEGAGTKKREDESRARDGGSEPVDTSFIAK</sequence>
<feature type="compositionally biased region" description="Basic and acidic residues" evidence="1">
    <location>
        <begin position="456"/>
        <end position="471"/>
    </location>
</feature>
<feature type="region of interest" description="Disordered" evidence="1">
    <location>
        <begin position="190"/>
        <end position="214"/>
    </location>
</feature>
<feature type="region of interest" description="Disordered" evidence="1">
    <location>
        <begin position="1"/>
        <end position="67"/>
    </location>
</feature>